<dbReference type="CDD" id="cd01127">
    <property type="entry name" value="TrwB_TraG_TraD_VirD4"/>
    <property type="match status" value="1"/>
</dbReference>
<sequence>MTNQNLAPTQRRQHWASIWVIFGIVFTTIFSGLSIWSWDWVTGWGSLQEHWPFTQVKDLRVMQMWQHQARLYWKDYIAHHDLQLHFAGHVGIPALLALIPAIFCARFAYVPGGYDLIRHIAGARRYEYKQAIKHAQRKLKEDCKVNATAPGLFLHPKLAIPRRGAEEQNLLLVGGQGAGKTVLVRPLIKQVRERNARMFIYDEKKEFTSWFLDQHTILIAPWDVRSKPWNIAADATTSQAAMLIAECMITLAKGDNAVFSKGARLLFCGMIIILNSTRTQWGWEELAELLSTSETDLLKLLEQHYPRTSSFIMENSRTTQGFFIDIATELDFIHELSKAWPTAYVNGFSITLWAANESSTTRTVIVQADKRFRHIGAPLCSAMIGLMTATILSQENSFSRELFLFLDELANLKPTPYLLEWLSLGRSKGCRCIAGTQSVSALQTDEMYGEKGTDALLSLFGLFIALRMSGIGKSAKYCAEAFDARQVERPNSSAGPQNTPIDNWHGDSQALVTSADLIQKLPQPGRRGVHGFLLVPGWGVYKLRWPLNPLPQVAKEHIPAVWLSAKPKVTSPENDTARRGRRR</sequence>
<evidence type="ECO:0000256" key="1">
    <source>
        <dbReference type="ARBA" id="ARBA00004651"/>
    </source>
</evidence>
<name>A0ABP7W9S5_9GAMM</name>
<dbReference type="Gene3D" id="3.40.50.300">
    <property type="entry name" value="P-loop containing nucleotide triphosphate hydrolases"/>
    <property type="match status" value="2"/>
</dbReference>
<protein>
    <recommendedName>
        <fullName evidence="7">Type IV secretion system coupling protein TraD DNA-binding domain-containing protein</fullName>
    </recommendedName>
</protein>
<dbReference type="EMBL" id="BAABDM010000001">
    <property type="protein sequence ID" value="GAA4084345.1"/>
    <property type="molecule type" value="Genomic_DNA"/>
</dbReference>
<dbReference type="SUPFAM" id="SSF52540">
    <property type="entry name" value="P-loop containing nucleoside triphosphate hydrolases"/>
    <property type="match status" value="1"/>
</dbReference>
<comment type="subcellular location">
    <subcellularLocation>
        <location evidence="1">Cell membrane</location>
        <topology evidence="1">Multi-pass membrane protein</topology>
    </subcellularLocation>
</comment>
<dbReference type="Proteomes" id="UP001500392">
    <property type="component" value="Unassembled WGS sequence"/>
</dbReference>
<dbReference type="InterPro" id="IPR027417">
    <property type="entry name" value="P-loop_NTPase"/>
</dbReference>
<accession>A0ABP7W9S5</accession>
<evidence type="ECO:0000256" key="2">
    <source>
        <dbReference type="ARBA" id="ARBA00022475"/>
    </source>
</evidence>
<dbReference type="InterPro" id="IPR019476">
    <property type="entry name" value="T4SS_TraD_DNA-bd"/>
</dbReference>
<comment type="caution">
    <text evidence="8">The sequence shown here is derived from an EMBL/GenBank/DDBJ whole genome shotgun (WGS) entry which is preliminary data.</text>
</comment>
<evidence type="ECO:0000256" key="5">
    <source>
        <dbReference type="ARBA" id="ARBA00023136"/>
    </source>
</evidence>
<dbReference type="InterPro" id="IPR051539">
    <property type="entry name" value="T4SS-coupling_protein"/>
</dbReference>
<keyword evidence="9" id="KW-1185">Reference proteome</keyword>
<keyword evidence="3 6" id="KW-0812">Transmembrane</keyword>
<evidence type="ECO:0000313" key="8">
    <source>
        <dbReference type="EMBL" id="GAA4084345.1"/>
    </source>
</evidence>
<feature type="domain" description="Type IV secretion system coupling protein TraD DNA-binding" evidence="7">
    <location>
        <begin position="157"/>
        <end position="498"/>
    </location>
</feature>
<dbReference type="PANTHER" id="PTHR37937:SF1">
    <property type="entry name" value="CONJUGATIVE TRANSFER: DNA TRANSPORT"/>
    <property type="match status" value="1"/>
</dbReference>
<dbReference type="PANTHER" id="PTHR37937">
    <property type="entry name" value="CONJUGATIVE TRANSFER: DNA TRANSPORT"/>
    <property type="match status" value="1"/>
</dbReference>
<feature type="transmembrane region" description="Helical" evidence="6">
    <location>
        <begin position="90"/>
        <end position="109"/>
    </location>
</feature>
<evidence type="ECO:0000256" key="4">
    <source>
        <dbReference type="ARBA" id="ARBA00022989"/>
    </source>
</evidence>
<keyword evidence="2" id="KW-1003">Cell membrane</keyword>
<reference evidence="9" key="1">
    <citation type="journal article" date="2019" name="Int. J. Syst. Evol. Microbiol.">
        <title>The Global Catalogue of Microorganisms (GCM) 10K type strain sequencing project: providing services to taxonomists for standard genome sequencing and annotation.</title>
        <authorList>
            <consortium name="The Broad Institute Genomics Platform"/>
            <consortium name="The Broad Institute Genome Sequencing Center for Infectious Disease"/>
            <person name="Wu L."/>
            <person name="Ma J."/>
        </authorList>
    </citation>
    <scope>NUCLEOTIDE SEQUENCE [LARGE SCALE GENOMIC DNA]</scope>
    <source>
        <strain evidence="9">JCM 17304</strain>
    </source>
</reference>
<keyword evidence="5 6" id="KW-0472">Membrane</keyword>
<evidence type="ECO:0000313" key="9">
    <source>
        <dbReference type="Proteomes" id="UP001500392"/>
    </source>
</evidence>
<dbReference type="Pfam" id="PF10412">
    <property type="entry name" value="TrwB_AAD_bind"/>
    <property type="match status" value="1"/>
</dbReference>
<evidence type="ECO:0000259" key="7">
    <source>
        <dbReference type="Pfam" id="PF10412"/>
    </source>
</evidence>
<dbReference type="RefSeq" id="WP_344932066.1">
    <property type="nucleotide sequence ID" value="NZ_BAABDM010000001.1"/>
</dbReference>
<proteinExistence type="predicted"/>
<evidence type="ECO:0000256" key="6">
    <source>
        <dbReference type="SAM" id="Phobius"/>
    </source>
</evidence>
<gene>
    <name evidence="8" type="ORF">GCM10022414_03850</name>
</gene>
<evidence type="ECO:0000256" key="3">
    <source>
        <dbReference type="ARBA" id="ARBA00022692"/>
    </source>
</evidence>
<feature type="transmembrane region" description="Helical" evidence="6">
    <location>
        <begin position="16"/>
        <end position="38"/>
    </location>
</feature>
<keyword evidence="4 6" id="KW-1133">Transmembrane helix</keyword>
<organism evidence="8 9">
    <name type="scientific">Zhongshania borealis</name>
    <dbReference type="NCBI Taxonomy" id="889488"/>
    <lineage>
        <taxon>Bacteria</taxon>
        <taxon>Pseudomonadati</taxon>
        <taxon>Pseudomonadota</taxon>
        <taxon>Gammaproteobacteria</taxon>
        <taxon>Cellvibrionales</taxon>
        <taxon>Spongiibacteraceae</taxon>
        <taxon>Zhongshania</taxon>
    </lineage>
</organism>